<dbReference type="SUPFAM" id="SSF63380">
    <property type="entry name" value="Riboflavin synthase domain-like"/>
    <property type="match status" value="1"/>
</dbReference>
<organism evidence="2 3">
    <name type="scientific">Aspergillus keveii</name>
    <dbReference type="NCBI Taxonomy" id="714993"/>
    <lineage>
        <taxon>Eukaryota</taxon>
        <taxon>Fungi</taxon>
        <taxon>Dikarya</taxon>
        <taxon>Ascomycota</taxon>
        <taxon>Pezizomycotina</taxon>
        <taxon>Eurotiomycetes</taxon>
        <taxon>Eurotiomycetidae</taxon>
        <taxon>Eurotiales</taxon>
        <taxon>Aspergillaceae</taxon>
        <taxon>Aspergillus</taxon>
        <taxon>Aspergillus subgen. Nidulantes</taxon>
    </lineage>
</organism>
<name>A0ABR4GF84_9EURO</name>
<dbReference type="SUPFAM" id="SSF52343">
    <property type="entry name" value="Ferredoxin reductase-like, C-terminal NADP-linked domain"/>
    <property type="match status" value="1"/>
</dbReference>
<gene>
    <name evidence="2" type="ORF">BJX66DRAFT_297062</name>
</gene>
<proteinExistence type="predicted"/>
<dbReference type="InterPro" id="IPR017938">
    <property type="entry name" value="Riboflavin_synthase-like_b-brl"/>
</dbReference>
<sequence>MTAILTSFDPWHDGEDKMHQLLRVPYQDNPTVPFLTRPAALLMKQSPLLAIGALDQGGRPWASVWGGEEGFATATSQSSFNIRTPVGRTYDPVVESLLLNSTGNSGKAMASLAVDLETRRRVKLFGKLDTGSLDISDEDEGISAGIANLTVHVDGSLGNCPKYLNAKRIVPAPTEPKLISETPQLHPSAIDLLNRADTLFISSSHGEDMDTNIRGGPSGFARVISNQPSGAVFVYPEYSGNRLYQTLGNLQTTPSAGFVFPDFDTGNALFATGSTEILVGKDASDVLPRSNIVVRVTVTGARFVEKALSFRGIPGKPSPYNPSVRYLTSERASAAVLGNRESTVTATLIGKELITPSIGRFRFRISDPKEAGLWIPGQYATFSFYDELDMGYSHMRDDDPSSINDDYVRTFTISSSPGHILPDGEFEIAARKLGNVTSSLFRTSERAGLEVPLKGFGGYFQLNQRTSDILPIIAGGIGITPVLAHLPVIDISRLRLFWSVSLKDIGLVLDTLKRFPKLPGSTTVFVTGVDDRSQQSNAELENVASSGAQVQRRRMEAQDIDLSLSEEWYFCGSPSLKVLVFNWLASKRVVYEDFDY</sequence>
<dbReference type="PROSITE" id="PS51384">
    <property type="entry name" value="FAD_FR"/>
    <property type="match status" value="1"/>
</dbReference>
<reference evidence="2 3" key="1">
    <citation type="submission" date="2024-07" db="EMBL/GenBank/DDBJ databases">
        <title>Section-level genome sequencing and comparative genomics of Aspergillus sections Usti and Cavernicolus.</title>
        <authorList>
            <consortium name="Lawrence Berkeley National Laboratory"/>
            <person name="Nybo J.L."/>
            <person name="Vesth T.C."/>
            <person name="Theobald S."/>
            <person name="Frisvad J.C."/>
            <person name="Larsen T.O."/>
            <person name="Kjaerboelling I."/>
            <person name="Rothschild-Mancinelli K."/>
            <person name="Lyhne E.K."/>
            <person name="Kogle M.E."/>
            <person name="Barry K."/>
            <person name="Clum A."/>
            <person name="Na H."/>
            <person name="Ledsgaard L."/>
            <person name="Lin J."/>
            <person name="Lipzen A."/>
            <person name="Kuo A."/>
            <person name="Riley R."/>
            <person name="Mondo S."/>
            <person name="Labutti K."/>
            <person name="Haridas S."/>
            <person name="Pangalinan J."/>
            <person name="Salamov A.A."/>
            <person name="Simmons B.A."/>
            <person name="Magnuson J.K."/>
            <person name="Chen J."/>
            <person name="Drula E."/>
            <person name="Henrissat B."/>
            <person name="Wiebenga A."/>
            <person name="Lubbers R.J."/>
            <person name="Gomes A.C."/>
            <person name="Makela M.R."/>
            <person name="Stajich J."/>
            <person name="Grigoriev I.V."/>
            <person name="Mortensen U.H."/>
            <person name="De Vries R.P."/>
            <person name="Baker S.E."/>
            <person name="Andersen M.R."/>
        </authorList>
    </citation>
    <scope>NUCLEOTIDE SEQUENCE [LARGE SCALE GENOMIC DNA]</scope>
    <source>
        <strain evidence="2 3">CBS 209.92</strain>
    </source>
</reference>
<dbReference type="Gene3D" id="2.40.30.10">
    <property type="entry name" value="Translation factors"/>
    <property type="match status" value="1"/>
</dbReference>
<dbReference type="Gene3D" id="3.40.50.80">
    <property type="entry name" value="Nucleotide-binding domain of ferredoxin-NADP reductase (FNR) module"/>
    <property type="match status" value="1"/>
</dbReference>
<feature type="domain" description="FAD-binding FR-type" evidence="1">
    <location>
        <begin position="341"/>
        <end position="463"/>
    </location>
</feature>
<dbReference type="PANTHER" id="PTHR42815:SF2">
    <property type="entry name" value="FAD-BINDING, PUTATIVE (AFU_ORTHOLOGUE AFUA_6G07600)-RELATED"/>
    <property type="match status" value="1"/>
</dbReference>
<keyword evidence="3" id="KW-1185">Reference proteome</keyword>
<evidence type="ECO:0000259" key="1">
    <source>
        <dbReference type="PROSITE" id="PS51384"/>
    </source>
</evidence>
<comment type="caution">
    <text evidence="2">The sequence shown here is derived from an EMBL/GenBank/DDBJ whole genome shotgun (WGS) entry which is preliminary data.</text>
</comment>
<dbReference type="CDD" id="cd06197">
    <property type="entry name" value="FNR_like_2"/>
    <property type="match status" value="1"/>
</dbReference>
<evidence type="ECO:0000313" key="2">
    <source>
        <dbReference type="EMBL" id="KAL2797711.1"/>
    </source>
</evidence>
<accession>A0ABR4GF84</accession>
<protein>
    <recommendedName>
        <fullName evidence="1">FAD-binding FR-type domain-containing protein</fullName>
    </recommendedName>
</protein>
<dbReference type="InterPro" id="IPR039261">
    <property type="entry name" value="FNR_nucleotide-bd"/>
</dbReference>
<dbReference type="Proteomes" id="UP001610563">
    <property type="component" value="Unassembled WGS sequence"/>
</dbReference>
<dbReference type="PANTHER" id="PTHR42815">
    <property type="entry name" value="FAD-BINDING, PUTATIVE (AFU_ORTHOLOGUE AFUA_6G07600)-RELATED"/>
    <property type="match status" value="1"/>
</dbReference>
<dbReference type="InterPro" id="IPR017927">
    <property type="entry name" value="FAD-bd_FR_type"/>
</dbReference>
<evidence type="ECO:0000313" key="3">
    <source>
        <dbReference type="Proteomes" id="UP001610563"/>
    </source>
</evidence>
<dbReference type="EMBL" id="JBFTWV010000017">
    <property type="protein sequence ID" value="KAL2797711.1"/>
    <property type="molecule type" value="Genomic_DNA"/>
</dbReference>